<dbReference type="Proteomes" id="UP001375382">
    <property type="component" value="Unassembled WGS sequence"/>
</dbReference>
<comment type="caution">
    <text evidence="1">The sequence shown here is derived from an EMBL/GenBank/DDBJ whole genome shotgun (WGS) entry which is preliminary data.</text>
</comment>
<reference evidence="1 2" key="1">
    <citation type="journal article" date="2023" name="Ecotoxicol. Environ. Saf.">
        <title>Mercury remediation potential of mercury-resistant strain Rheinheimera metallidurans sp. nov. isolated from a municipal waste dumping site.</title>
        <authorList>
            <person name="Yadav V."/>
            <person name="Manjhi A."/>
            <person name="Vadakedath N."/>
        </authorList>
    </citation>
    <scope>NUCLEOTIDE SEQUENCE [LARGE SCALE GENOMIC DNA]</scope>
    <source>
        <strain evidence="1 2">E-49</strain>
    </source>
</reference>
<gene>
    <name evidence="1" type="ORF">MN202_16030</name>
</gene>
<evidence type="ECO:0000313" key="2">
    <source>
        <dbReference type="Proteomes" id="UP001375382"/>
    </source>
</evidence>
<accession>A0ABU8C9T7</accession>
<keyword evidence="2" id="KW-1185">Reference proteome</keyword>
<dbReference type="RefSeq" id="WP_335737151.1">
    <property type="nucleotide sequence ID" value="NZ_JALAAR010000015.1"/>
</dbReference>
<evidence type="ECO:0000313" key="1">
    <source>
        <dbReference type="EMBL" id="MEH8018751.1"/>
    </source>
</evidence>
<evidence type="ECO:0008006" key="3">
    <source>
        <dbReference type="Google" id="ProtNLM"/>
    </source>
</evidence>
<proteinExistence type="predicted"/>
<name>A0ABU8C9T7_9GAMM</name>
<dbReference type="EMBL" id="JALAAR010000015">
    <property type="protein sequence ID" value="MEH8018751.1"/>
    <property type="molecule type" value="Genomic_DNA"/>
</dbReference>
<organism evidence="1 2">
    <name type="scientific">Rheinheimera muenzenbergensis</name>
    <dbReference type="NCBI Taxonomy" id="1193628"/>
    <lineage>
        <taxon>Bacteria</taxon>
        <taxon>Pseudomonadati</taxon>
        <taxon>Pseudomonadota</taxon>
        <taxon>Gammaproteobacteria</taxon>
        <taxon>Chromatiales</taxon>
        <taxon>Chromatiaceae</taxon>
        <taxon>Rheinheimera</taxon>
    </lineage>
</organism>
<sequence>MPALTACWTRPDKTPMISAMRTLLSYLLFVTLALSGLTGSVQSAHAYTLADALHQQSSQHAVDTAAKMPCHSAKVDATATPEHDCCDQPTQQCKDDCCAKQCATSSALLATELFRYIRPDSAVAQQNLRLPQWLFAEDPPPPINA</sequence>
<protein>
    <recommendedName>
        <fullName evidence="3">CopL family metal-binding regulatory protein</fullName>
    </recommendedName>
</protein>